<keyword evidence="1" id="KW-0732">Signal</keyword>
<name>L7MBT5_RHIPC</name>
<evidence type="ECO:0000313" key="2">
    <source>
        <dbReference type="EMBL" id="JAA60653.1"/>
    </source>
</evidence>
<protein>
    <submittedName>
        <fullName evidence="2">Putative group ii salivary lipocalin</fullName>
    </submittedName>
</protein>
<evidence type="ECO:0000256" key="1">
    <source>
        <dbReference type="SAM" id="SignalP"/>
    </source>
</evidence>
<reference evidence="2" key="2">
    <citation type="journal article" date="2015" name="J. Proteomics">
        <title>Sexual differences in the sialomes of the zebra tick, Rhipicephalus pulchellus.</title>
        <authorList>
            <person name="Tan A.W."/>
            <person name="Francischetti I.M."/>
            <person name="Slovak M."/>
            <person name="Kini R.M."/>
            <person name="Ribeiro J.M."/>
        </authorList>
    </citation>
    <scope>NUCLEOTIDE SEQUENCE</scope>
    <source>
        <tissue evidence="2">Salivary gland</tissue>
    </source>
</reference>
<reference evidence="2" key="1">
    <citation type="submission" date="2012-11" db="EMBL/GenBank/DDBJ databases">
        <authorList>
            <person name="Lucero-Rivera Y.E."/>
            <person name="Tovar-Ramirez D."/>
        </authorList>
    </citation>
    <scope>NUCLEOTIDE SEQUENCE</scope>
    <source>
        <tissue evidence="2">Salivary gland</tissue>
    </source>
</reference>
<dbReference type="AlphaFoldDB" id="L7MBT5"/>
<dbReference type="InterPro" id="IPR002970">
    <property type="entry name" value="Tick_his-bd"/>
</dbReference>
<feature type="chain" id="PRO_5003981842" evidence="1">
    <location>
        <begin position="17"/>
        <end position="205"/>
    </location>
</feature>
<organism evidence="2">
    <name type="scientific">Rhipicephalus pulchellus</name>
    <name type="common">Yellow backed tick</name>
    <name type="synonym">Dermacentor pulchellus</name>
    <dbReference type="NCBI Taxonomy" id="72859"/>
    <lineage>
        <taxon>Eukaryota</taxon>
        <taxon>Metazoa</taxon>
        <taxon>Ecdysozoa</taxon>
        <taxon>Arthropoda</taxon>
        <taxon>Chelicerata</taxon>
        <taxon>Arachnida</taxon>
        <taxon>Acari</taxon>
        <taxon>Parasitiformes</taxon>
        <taxon>Ixodida</taxon>
        <taxon>Ixodoidea</taxon>
        <taxon>Ixodidae</taxon>
        <taxon>Rhipicephalinae</taxon>
        <taxon>Rhipicephalus</taxon>
        <taxon>Rhipicephalus</taxon>
    </lineage>
</organism>
<sequence>MMTLFYILALCSVATATSFVELPIEDDPRFALSQNVKYMTSITERLYIVSRNYNITTPNRCHSAIKTAALRHDKIVVALRTHVGGIGGPPEESKSLFITLRTGLHKKDNAVIYKLHPRFHPALRKLMYIDPHGRCLILVEKIGHHGRGCQLLMTESALDYPMPTFCMLLYRHHCPGPKVVLYHPYCKYQDALIDRKAIDEGYIKH</sequence>
<dbReference type="EMBL" id="GACK01004381">
    <property type="protein sequence ID" value="JAA60653.1"/>
    <property type="molecule type" value="mRNA"/>
</dbReference>
<dbReference type="Pfam" id="PF02098">
    <property type="entry name" value="His_binding"/>
    <property type="match status" value="1"/>
</dbReference>
<proteinExistence type="evidence at transcript level"/>
<dbReference type="GO" id="GO:0043176">
    <property type="term" value="F:amine binding"/>
    <property type="evidence" value="ECO:0007669"/>
    <property type="project" value="InterPro"/>
</dbReference>
<dbReference type="GO" id="GO:0030682">
    <property type="term" value="P:symbiont-mediated perturbation of host defenses"/>
    <property type="evidence" value="ECO:0007669"/>
    <property type="project" value="InterPro"/>
</dbReference>
<feature type="signal peptide" evidence="1">
    <location>
        <begin position="1"/>
        <end position="16"/>
    </location>
</feature>
<accession>L7MBT5</accession>